<sequence>MRTFQLSTGISTLHALTLDASERIIGAGTVDNSGLDLVVIRLTPLGALDTTFSGDGVATADEGHQDEGLCVVAGHDGKIVVAGTSTGSLDNLVVRRFNLSGTLDNTFHSLSDFSSPDLTPRTLIRLSNGKRLVGGKAVFSDGTSQGVVVGLSASAAQDPFFGDGGYAFFKSGLPSVQEALVGMDLLADGTVVAATWSQDAKGASGLGVVHVDKSGLKVLRAHRTDLPGKEQPTAARLDAQGFLRVVGTRVPDGQSEAVPFVTRFHPH</sequence>
<dbReference type="Proteomes" id="UP000282656">
    <property type="component" value="Unassembled WGS sequence"/>
</dbReference>
<evidence type="ECO:0008006" key="3">
    <source>
        <dbReference type="Google" id="ProtNLM"/>
    </source>
</evidence>
<dbReference type="Gene3D" id="2.80.10.50">
    <property type="match status" value="1"/>
</dbReference>
<accession>A0A3A8QWY7</accession>
<dbReference type="OrthoDB" id="5380868at2"/>
<organism evidence="1 2">
    <name type="scientific">Corallococcus interemptor</name>
    <dbReference type="NCBI Taxonomy" id="2316720"/>
    <lineage>
        <taxon>Bacteria</taxon>
        <taxon>Pseudomonadati</taxon>
        <taxon>Myxococcota</taxon>
        <taxon>Myxococcia</taxon>
        <taxon>Myxococcales</taxon>
        <taxon>Cystobacterineae</taxon>
        <taxon>Myxococcaceae</taxon>
        <taxon>Corallococcus</taxon>
    </lineage>
</organism>
<reference evidence="2" key="1">
    <citation type="submission" date="2018-09" db="EMBL/GenBank/DDBJ databases">
        <authorList>
            <person name="Livingstone P.G."/>
            <person name="Whitworth D.E."/>
        </authorList>
    </citation>
    <scope>NUCLEOTIDE SEQUENCE [LARGE SCALE GENOMIC DNA]</scope>
    <source>
        <strain evidence="2">AB047A</strain>
    </source>
</reference>
<comment type="caution">
    <text evidence="1">The sequence shown here is derived from an EMBL/GenBank/DDBJ whole genome shotgun (WGS) entry which is preliminary data.</text>
</comment>
<keyword evidence="2" id="KW-1185">Reference proteome</keyword>
<evidence type="ECO:0000313" key="1">
    <source>
        <dbReference type="EMBL" id="RKH73299.1"/>
    </source>
</evidence>
<dbReference type="Pfam" id="PF17164">
    <property type="entry name" value="DUF5122"/>
    <property type="match status" value="2"/>
</dbReference>
<evidence type="ECO:0000313" key="2">
    <source>
        <dbReference type="Proteomes" id="UP000282656"/>
    </source>
</evidence>
<dbReference type="InterPro" id="IPR013431">
    <property type="entry name" value="Delta_60_rpt"/>
</dbReference>
<gene>
    <name evidence="1" type="ORF">D7X96_02555</name>
</gene>
<dbReference type="RefSeq" id="WP_120548665.1">
    <property type="nucleotide sequence ID" value="NZ_RAWM01000004.1"/>
</dbReference>
<dbReference type="EMBL" id="RAWM01000004">
    <property type="protein sequence ID" value="RKH73299.1"/>
    <property type="molecule type" value="Genomic_DNA"/>
</dbReference>
<protein>
    <recommendedName>
        <fullName evidence="3">Delta-60 repeat domain-containing protein</fullName>
    </recommendedName>
</protein>
<proteinExistence type="predicted"/>
<dbReference type="SUPFAM" id="SSF101898">
    <property type="entry name" value="NHL repeat"/>
    <property type="match status" value="1"/>
</dbReference>
<name>A0A3A8QWY7_9BACT</name>
<dbReference type="AlphaFoldDB" id="A0A3A8QWY7"/>